<dbReference type="Proteomes" id="UP001139411">
    <property type="component" value="Unassembled WGS sequence"/>
</dbReference>
<evidence type="ECO:0000256" key="1">
    <source>
        <dbReference type="ARBA" id="ARBA00007847"/>
    </source>
</evidence>
<dbReference type="PANTHER" id="PTHR21198">
    <property type="entry name" value="GLUTAMATE RACEMASE"/>
    <property type="match status" value="1"/>
</dbReference>
<dbReference type="InterPro" id="IPR018187">
    <property type="entry name" value="Asp/Glu_racemase_AS_1"/>
</dbReference>
<dbReference type="AlphaFoldDB" id="A0A9X1QAL3"/>
<dbReference type="PROSITE" id="PS00923">
    <property type="entry name" value="ASP_GLU_RACEMASE_1"/>
    <property type="match status" value="1"/>
</dbReference>
<reference evidence="3" key="1">
    <citation type="submission" date="2022-01" db="EMBL/GenBank/DDBJ databases">
        <title>Novel species in genus Dyadobacter.</title>
        <authorList>
            <person name="Ma C."/>
        </authorList>
    </citation>
    <scope>NUCLEOTIDE SEQUENCE</scope>
    <source>
        <strain evidence="3">CY357</strain>
    </source>
</reference>
<proteinExistence type="inferred from homology"/>
<dbReference type="InterPro" id="IPR033134">
    <property type="entry name" value="Asp/Glu_racemase_AS_2"/>
</dbReference>
<evidence type="ECO:0000313" key="3">
    <source>
        <dbReference type="EMBL" id="MCF2497646.1"/>
    </source>
</evidence>
<dbReference type="RefSeq" id="WP_235177024.1">
    <property type="nucleotide sequence ID" value="NZ_JAKFFV010000003.1"/>
</dbReference>
<dbReference type="GO" id="GO:0047661">
    <property type="term" value="F:amino-acid racemase activity"/>
    <property type="evidence" value="ECO:0007669"/>
    <property type="project" value="InterPro"/>
</dbReference>
<dbReference type="Gene3D" id="3.40.50.1860">
    <property type="match status" value="2"/>
</dbReference>
<dbReference type="NCBIfam" id="TIGR00035">
    <property type="entry name" value="asp_race"/>
    <property type="match status" value="1"/>
</dbReference>
<organism evidence="3 4">
    <name type="scientific">Dyadobacter chenhuakuii</name>
    <dbReference type="NCBI Taxonomy" id="2909339"/>
    <lineage>
        <taxon>Bacteria</taxon>
        <taxon>Pseudomonadati</taxon>
        <taxon>Bacteroidota</taxon>
        <taxon>Cytophagia</taxon>
        <taxon>Cytophagales</taxon>
        <taxon>Spirosomataceae</taxon>
        <taxon>Dyadobacter</taxon>
    </lineage>
</organism>
<evidence type="ECO:0000256" key="2">
    <source>
        <dbReference type="ARBA" id="ARBA00023235"/>
    </source>
</evidence>
<sequence length="231" mass="25381">MKIIGLVGGMSWVSTIDYYRYINEEINARLGGLHFAECVIYSINFNDFVNNNVAGNWEATYEIIAAACQKLKSAGADCIVLCANTAHAVADRLEQHLDLPLIHVVAETALEVKNNGIEKVGLLGTKFTMEMDFYIKKMADHGVQVIIPSSQTDRDFIQQTLKDELGKGIIREETNTKYLAIIETLIGGGAEGIILGCTEIPLLLGQNDVSVPVFDTTKIHVHAAVEFVLKK</sequence>
<dbReference type="SUPFAM" id="SSF53681">
    <property type="entry name" value="Aspartate/glutamate racemase"/>
    <property type="match status" value="2"/>
</dbReference>
<comment type="caution">
    <text evidence="3">The sequence shown here is derived from an EMBL/GenBank/DDBJ whole genome shotgun (WGS) entry which is preliminary data.</text>
</comment>
<comment type="similarity">
    <text evidence="1">Belongs to the aspartate/glutamate racemases family.</text>
</comment>
<evidence type="ECO:0000313" key="4">
    <source>
        <dbReference type="Proteomes" id="UP001139411"/>
    </source>
</evidence>
<name>A0A9X1QAL3_9BACT</name>
<protein>
    <submittedName>
        <fullName evidence="3">Aspartate/glutamate racemase family protein</fullName>
    </submittedName>
</protein>
<dbReference type="InterPro" id="IPR004380">
    <property type="entry name" value="Asp_race"/>
</dbReference>
<dbReference type="InterPro" id="IPR015942">
    <property type="entry name" value="Asp/Glu/hydantoin_racemase"/>
</dbReference>
<accession>A0A9X1QAL3</accession>
<dbReference type="Pfam" id="PF01177">
    <property type="entry name" value="Asp_Glu_race"/>
    <property type="match status" value="1"/>
</dbReference>
<dbReference type="PROSITE" id="PS00924">
    <property type="entry name" value="ASP_GLU_RACEMASE_2"/>
    <property type="match status" value="1"/>
</dbReference>
<dbReference type="PANTHER" id="PTHR21198:SF7">
    <property type="entry name" value="ASPARTATE-GLUTAMATE RACEMASE FAMILY"/>
    <property type="match status" value="1"/>
</dbReference>
<keyword evidence="2" id="KW-0413">Isomerase</keyword>
<dbReference type="InterPro" id="IPR001920">
    <property type="entry name" value="Asp/Glu_race"/>
</dbReference>
<gene>
    <name evidence="3" type="ORF">L0661_04975</name>
</gene>
<dbReference type="EMBL" id="JAKFFV010000003">
    <property type="protein sequence ID" value="MCF2497646.1"/>
    <property type="molecule type" value="Genomic_DNA"/>
</dbReference>